<feature type="domain" description="NAD-dependent epimerase/dehydratase" evidence="1">
    <location>
        <begin position="6"/>
        <end position="81"/>
    </location>
</feature>
<dbReference type="GeneID" id="89923082"/>
<dbReference type="Pfam" id="PF01370">
    <property type="entry name" value="Epimerase"/>
    <property type="match status" value="2"/>
</dbReference>
<dbReference type="Proteomes" id="UP001337655">
    <property type="component" value="Unassembled WGS sequence"/>
</dbReference>
<evidence type="ECO:0000259" key="1">
    <source>
        <dbReference type="Pfam" id="PF01370"/>
    </source>
</evidence>
<sequence>MTKIFATGATGYIGGDALFAIAQAHPEYDITCLVRNSDKGALVAKDYASSKLVYGDLDSVDLIEAEAKKADIVLNFASADHEAAVKAMLKGVAAHDPTHPGFYIHTSGTGLLLHDDISQKTYGEASSRIYDDLANISAITSFPDAAPHRVTDKLVLASGSEHGDRVKVAVVCPPTIYGTGRGPDNKRSHQVPELARVTLEKGHGVQVGKGETLWSNVHVHDLSDLYVKLVENAAAGESLAEWPGKPALWGKEGYYFAENGEHVWGDISRLVAKEAKKQGYIKTDEVKTVSSEEASELTPFGQAIWGANSRSRAKRAREVLRWEPKGASLEDEIKASVEWEARKLGVEPGHAKVAAGDA</sequence>
<reference evidence="2 3" key="1">
    <citation type="submission" date="2023-08" db="EMBL/GenBank/DDBJ databases">
        <title>Black Yeasts Isolated from many extreme environments.</title>
        <authorList>
            <person name="Coleine C."/>
            <person name="Stajich J.E."/>
            <person name="Selbmann L."/>
        </authorList>
    </citation>
    <scope>NUCLEOTIDE SEQUENCE [LARGE SCALE GENOMIC DNA]</scope>
    <source>
        <strain evidence="2 3">CCFEE 5935</strain>
    </source>
</reference>
<dbReference type="SUPFAM" id="SSF51735">
    <property type="entry name" value="NAD(P)-binding Rossmann-fold domains"/>
    <property type="match status" value="1"/>
</dbReference>
<dbReference type="EMBL" id="JAVRRT010000002">
    <property type="protein sequence ID" value="KAK5174653.1"/>
    <property type="molecule type" value="Genomic_DNA"/>
</dbReference>
<feature type="domain" description="NAD-dependent epimerase/dehydratase" evidence="1">
    <location>
        <begin position="139"/>
        <end position="237"/>
    </location>
</feature>
<dbReference type="Gene3D" id="3.40.50.720">
    <property type="entry name" value="NAD(P)-binding Rossmann-like Domain"/>
    <property type="match status" value="1"/>
</dbReference>
<dbReference type="RefSeq" id="XP_064663322.1">
    <property type="nucleotide sequence ID" value="XM_064798995.1"/>
</dbReference>
<evidence type="ECO:0000313" key="3">
    <source>
        <dbReference type="Proteomes" id="UP001337655"/>
    </source>
</evidence>
<name>A0AAV9PNQ3_9PEZI</name>
<evidence type="ECO:0000313" key="2">
    <source>
        <dbReference type="EMBL" id="KAK5174653.1"/>
    </source>
</evidence>
<dbReference type="InterPro" id="IPR051783">
    <property type="entry name" value="NAD(P)-dependent_oxidoreduct"/>
</dbReference>
<dbReference type="PANTHER" id="PTHR48079:SF6">
    <property type="entry name" value="NAD(P)-BINDING DOMAIN-CONTAINING PROTEIN-RELATED"/>
    <property type="match status" value="1"/>
</dbReference>
<protein>
    <recommendedName>
        <fullName evidence="1">NAD-dependent epimerase/dehydratase domain-containing protein</fullName>
    </recommendedName>
</protein>
<comment type="caution">
    <text evidence="2">The sequence shown here is derived from an EMBL/GenBank/DDBJ whole genome shotgun (WGS) entry which is preliminary data.</text>
</comment>
<dbReference type="GO" id="GO:0005737">
    <property type="term" value="C:cytoplasm"/>
    <property type="evidence" value="ECO:0007669"/>
    <property type="project" value="TreeGrafter"/>
</dbReference>
<dbReference type="AlphaFoldDB" id="A0AAV9PNQ3"/>
<dbReference type="InterPro" id="IPR036291">
    <property type="entry name" value="NAD(P)-bd_dom_sf"/>
</dbReference>
<organism evidence="2 3">
    <name type="scientific">Saxophila tyrrhenica</name>
    <dbReference type="NCBI Taxonomy" id="1690608"/>
    <lineage>
        <taxon>Eukaryota</taxon>
        <taxon>Fungi</taxon>
        <taxon>Dikarya</taxon>
        <taxon>Ascomycota</taxon>
        <taxon>Pezizomycotina</taxon>
        <taxon>Dothideomycetes</taxon>
        <taxon>Dothideomycetidae</taxon>
        <taxon>Mycosphaerellales</taxon>
        <taxon>Extremaceae</taxon>
        <taxon>Saxophila</taxon>
    </lineage>
</organism>
<proteinExistence type="predicted"/>
<accession>A0AAV9PNQ3</accession>
<dbReference type="PANTHER" id="PTHR48079">
    <property type="entry name" value="PROTEIN YEEZ"/>
    <property type="match status" value="1"/>
</dbReference>
<dbReference type="InterPro" id="IPR001509">
    <property type="entry name" value="Epimerase_deHydtase"/>
</dbReference>
<gene>
    <name evidence="2" type="ORF">LTR77_001735</name>
</gene>
<keyword evidence="3" id="KW-1185">Reference proteome</keyword>
<dbReference type="GO" id="GO:0004029">
    <property type="term" value="F:aldehyde dehydrogenase (NAD+) activity"/>
    <property type="evidence" value="ECO:0007669"/>
    <property type="project" value="TreeGrafter"/>
</dbReference>